<dbReference type="GO" id="GO:0046854">
    <property type="term" value="P:phosphatidylinositol phosphate biosynthetic process"/>
    <property type="evidence" value="ECO:0007669"/>
    <property type="project" value="InterPro"/>
</dbReference>
<comment type="subcellular location">
    <subcellularLocation>
        <location evidence="6">Cell inner membrane</location>
        <topology evidence="6">Peripheral membrane protein</topology>
        <orientation evidence="6">Cytoplasmic side</orientation>
    </subcellularLocation>
</comment>
<dbReference type="AlphaFoldDB" id="A0A6B8M6P9"/>
<keyword evidence="2 6" id="KW-1003">Cell membrane</keyword>
<dbReference type="Gene3D" id="3.40.190.80">
    <property type="match status" value="1"/>
</dbReference>
<feature type="binding site" evidence="6">
    <location>
        <position position="99"/>
    </location>
    <ligand>
        <name>Mg(2+)</name>
        <dbReference type="ChEBI" id="CHEBI:18420"/>
        <label>1</label>
    </ligand>
</feature>
<keyword evidence="3 6" id="KW-0997">Cell inner membrane</keyword>
<keyword evidence="6 7" id="KW-0460">Magnesium</keyword>
<keyword evidence="9" id="KW-1185">Reference proteome</keyword>
<dbReference type="PROSITE" id="PS00630">
    <property type="entry name" value="IMP_2"/>
    <property type="match status" value="1"/>
</dbReference>
<dbReference type="CDD" id="cd01638">
    <property type="entry name" value="CysQ"/>
    <property type="match status" value="1"/>
</dbReference>
<comment type="function">
    <text evidence="6">Converts adenosine-3',5'-bisphosphate (PAP) to AMP.</text>
</comment>
<feature type="binding site" evidence="6">
    <location>
        <begin position="101"/>
        <end position="104"/>
    </location>
    <ligand>
        <name>substrate</name>
    </ligand>
</feature>
<dbReference type="EC" id="3.1.3.7" evidence="6"/>
<sequence length="280" mass="29476">MTIGQALLNDAASERGRLARLFGDLVVGAGALAMEALARPQIAAQLKDDKSPVTEADERIEEYLFKALARDLPGVPIIAEEAAARGETAAHGDAFLLIDPIDGTREFLARSPEFTVNLALVIGETPLVGAISAPAMSRVWFAGVESFMADAAPGGALPAPQEWRALRTRKTPPQGMTALLSKSHLDAETQAFVARLKIADRISAGSSLKFCAIAEGRADVYPRFGPTMEWDTAAGDAILRAAGGVVVDPGGAPFKYNKTAQKYKNGAFIAWGDPASATLS</sequence>
<protein>
    <recommendedName>
        <fullName evidence="6">3'(2'),5'-bisphosphate nucleotidase CysQ</fullName>
        <ecNumber evidence="6">3.1.3.7</ecNumber>
    </recommendedName>
    <alternativeName>
        <fullName evidence="6">3'(2'),5-bisphosphonucleoside 3'(2')-phosphohydrolase</fullName>
    </alternativeName>
    <alternativeName>
        <fullName evidence="6">3'-phosphoadenosine 5'-phosphate phosphatase</fullName>
        <shortName evidence="6">PAP phosphatase</shortName>
    </alternativeName>
</protein>
<feature type="binding site" evidence="6">
    <location>
        <position position="80"/>
    </location>
    <ligand>
        <name>Mg(2+)</name>
        <dbReference type="ChEBI" id="CHEBI:18420"/>
        <label>1</label>
    </ligand>
</feature>
<dbReference type="RefSeq" id="WP_016920274.1">
    <property type="nucleotide sequence ID" value="NZ_CP044331.1"/>
</dbReference>
<feature type="binding site" evidence="7">
    <location>
        <position position="231"/>
    </location>
    <ligand>
        <name>Mg(2+)</name>
        <dbReference type="ChEBI" id="CHEBI:18420"/>
        <label>1</label>
        <note>catalytic</note>
    </ligand>
</feature>
<keyword evidence="4 6" id="KW-0378">Hydrolase</keyword>
<feature type="binding site" evidence="7">
    <location>
        <position position="101"/>
    </location>
    <ligand>
        <name>Mg(2+)</name>
        <dbReference type="ChEBI" id="CHEBI:18420"/>
        <label>1</label>
        <note>catalytic</note>
    </ligand>
</feature>
<comment type="cofactor">
    <cofactor evidence="6 7">
        <name>Mg(2+)</name>
        <dbReference type="ChEBI" id="CHEBI:18420"/>
    </cofactor>
</comment>
<feature type="binding site" evidence="6">
    <location>
        <position position="99"/>
    </location>
    <ligand>
        <name>Mg(2+)</name>
        <dbReference type="ChEBI" id="CHEBI:18420"/>
        <label>2</label>
    </ligand>
</feature>
<dbReference type="GO" id="GO:0000287">
    <property type="term" value="F:magnesium ion binding"/>
    <property type="evidence" value="ECO:0007669"/>
    <property type="project" value="UniProtKB-UniRule"/>
</dbReference>
<dbReference type="GO" id="GO:0005886">
    <property type="term" value="C:plasma membrane"/>
    <property type="evidence" value="ECO:0007669"/>
    <property type="project" value="UniProtKB-SubCell"/>
</dbReference>
<keyword evidence="5 6" id="KW-0472">Membrane</keyword>
<dbReference type="GO" id="GO:0050427">
    <property type="term" value="P:3'-phosphoadenosine 5'-phosphosulfate metabolic process"/>
    <property type="evidence" value="ECO:0007669"/>
    <property type="project" value="TreeGrafter"/>
</dbReference>
<dbReference type="Pfam" id="PF00459">
    <property type="entry name" value="Inositol_P"/>
    <property type="match status" value="1"/>
</dbReference>
<dbReference type="PANTHER" id="PTHR43028:SF5">
    <property type="entry name" value="3'(2'),5'-BISPHOSPHATE NUCLEOTIDASE 1"/>
    <property type="match status" value="1"/>
</dbReference>
<dbReference type="GO" id="GO:0000103">
    <property type="term" value="P:sulfate assimilation"/>
    <property type="evidence" value="ECO:0007669"/>
    <property type="project" value="TreeGrafter"/>
</dbReference>
<feature type="binding site" evidence="6">
    <location>
        <position position="101"/>
    </location>
    <ligand>
        <name>Mg(2+)</name>
        <dbReference type="ChEBI" id="CHEBI:18420"/>
        <label>1</label>
    </ligand>
</feature>
<dbReference type="Proteomes" id="UP000422569">
    <property type="component" value="Chromosome"/>
</dbReference>
<gene>
    <name evidence="6" type="primary">cysQ</name>
    <name evidence="8" type="ORF">F7D14_12175</name>
</gene>
<evidence type="ECO:0000256" key="6">
    <source>
        <dbReference type="HAMAP-Rule" id="MF_02095"/>
    </source>
</evidence>
<evidence type="ECO:0000256" key="4">
    <source>
        <dbReference type="ARBA" id="ARBA00022801"/>
    </source>
</evidence>
<evidence type="ECO:0000256" key="7">
    <source>
        <dbReference type="PIRSR" id="PIRSR600760-2"/>
    </source>
</evidence>
<evidence type="ECO:0000256" key="2">
    <source>
        <dbReference type="ARBA" id="ARBA00022475"/>
    </source>
</evidence>
<name>A0A6B8M6P9_9HYPH</name>
<evidence type="ECO:0000313" key="9">
    <source>
        <dbReference type="Proteomes" id="UP000422569"/>
    </source>
</evidence>
<dbReference type="PANTHER" id="PTHR43028">
    <property type="entry name" value="3'(2'),5'-BISPHOSPHATE NUCLEOTIDASE 1"/>
    <property type="match status" value="1"/>
</dbReference>
<dbReference type="KEGG" id="mpar:F7D14_12175"/>
<evidence type="ECO:0000256" key="5">
    <source>
        <dbReference type="ARBA" id="ARBA00023136"/>
    </source>
</evidence>
<evidence type="ECO:0000256" key="3">
    <source>
        <dbReference type="ARBA" id="ARBA00022519"/>
    </source>
</evidence>
<feature type="binding site" evidence="7">
    <location>
        <position position="102"/>
    </location>
    <ligand>
        <name>Mg(2+)</name>
        <dbReference type="ChEBI" id="CHEBI:18420"/>
        <label>1</label>
        <note>catalytic</note>
    </ligand>
</feature>
<evidence type="ECO:0000256" key="1">
    <source>
        <dbReference type="ARBA" id="ARBA00005289"/>
    </source>
</evidence>
<feature type="binding site" evidence="6">
    <location>
        <position position="231"/>
    </location>
    <ligand>
        <name>Mg(2+)</name>
        <dbReference type="ChEBI" id="CHEBI:18420"/>
        <label>2</label>
    </ligand>
</feature>
<feature type="binding site" evidence="7">
    <location>
        <position position="80"/>
    </location>
    <ligand>
        <name>Mg(2+)</name>
        <dbReference type="ChEBI" id="CHEBI:18420"/>
        <label>1</label>
        <note>catalytic</note>
    </ligand>
</feature>
<dbReference type="InterPro" id="IPR000760">
    <property type="entry name" value="Inositol_monophosphatase-like"/>
</dbReference>
<reference evidence="8 9" key="1">
    <citation type="submission" date="2019-09" db="EMBL/GenBank/DDBJ databases">
        <title>Isolation and complete genome sequencing of Methylocystis species.</title>
        <authorList>
            <person name="Rumah B.L."/>
            <person name="Stead C.E."/>
            <person name="Stevens B.C."/>
            <person name="Minton N.P."/>
            <person name="Grosse-Honebrink A."/>
            <person name="Zhang Y."/>
        </authorList>
    </citation>
    <scope>NUCLEOTIDE SEQUENCE [LARGE SCALE GENOMIC DNA]</scope>
    <source>
        <strain evidence="8 9">BRCS2</strain>
    </source>
</reference>
<dbReference type="InterPro" id="IPR050725">
    <property type="entry name" value="CysQ/Inositol_MonoPase"/>
</dbReference>
<comment type="catalytic activity">
    <reaction evidence="6">
        <text>adenosine 3',5'-bisphosphate + H2O = AMP + phosphate</text>
        <dbReference type="Rhea" id="RHEA:10040"/>
        <dbReference type="ChEBI" id="CHEBI:15377"/>
        <dbReference type="ChEBI" id="CHEBI:43474"/>
        <dbReference type="ChEBI" id="CHEBI:58343"/>
        <dbReference type="ChEBI" id="CHEBI:456215"/>
        <dbReference type="EC" id="3.1.3.7"/>
    </reaction>
</comment>
<dbReference type="GO" id="GO:0008441">
    <property type="term" value="F:3'(2'),5'-bisphosphate nucleotidase activity"/>
    <property type="evidence" value="ECO:0007669"/>
    <property type="project" value="UniProtKB-UniRule"/>
</dbReference>
<dbReference type="SUPFAM" id="SSF56655">
    <property type="entry name" value="Carbohydrate phosphatase"/>
    <property type="match status" value="1"/>
</dbReference>
<keyword evidence="6 7" id="KW-0479">Metal-binding</keyword>
<dbReference type="InterPro" id="IPR006240">
    <property type="entry name" value="CysQ"/>
</dbReference>
<organism evidence="8 9">
    <name type="scientific">Methylocystis parvus</name>
    <dbReference type="NCBI Taxonomy" id="134"/>
    <lineage>
        <taxon>Bacteria</taxon>
        <taxon>Pseudomonadati</taxon>
        <taxon>Pseudomonadota</taxon>
        <taxon>Alphaproteobacteria</taxon>
        <taxon>Hyphomicrobiales</taxon>
        <taxon>Methylocystaceae</taxon>
        <taxon>Methylocystis</taxon>
    </lineage>
</organism>
<feature type="binding site" evidence="6">
    <location>
        <position position="80"/>
    </location>
    <ligand>
        <name>substrate</name>
    </ligand>
</feature>
<feature type="binding site" evidence="6">
    <location>
        <position position="102"/>
    </location>
    <ligand>
        <name>Mg(2+)</name>
        <dbReference type="ChEBI" id="CHEBI:18420"/>
        <label>2</label>
    </ligand>
</feature>
<feature type="binding site" evidence="6">
    <location>
        <position position="231"/>
    </location>
    <ligand>
        <name>substrate</name>
    </ligand>
</feature>
<dbReference type="HAMAP" id="MF_02095">
    <property type="entry name" value="CysQ"/>
    <property type="match status" value="1"/>
</dbReference>
<dbReference type="PRINTS" id="PR00377">
    <property type="entry name" value="IMPHPHTASES"/>
</dbReference>
<feature type="binding site" evidence="7">
    <location>
        <position position="99"/>
    </location>
    <ligand>
        <name>Mg(2+)</name>
        <dbReference type="ChEBI" id="CHEBI:18420"/>
        <label>1</label>
        <note>catalytic</note>
    </ligand>
</feature>
<accession>A0A6B8M6P9</accession>
<dbReference type="InterPro" id="IPR020550">
    <property type="entry name" value="Inositol_monophosphatase_CS"/>
</dbReference>
<comment type="similarity">
    <text evidence="1 6">Belongs to the inositol monophosphatase superfamily. CysQ family.</text>
</comment>
<dbReference type="EMBL" id="CP044331">
    <property type="protein sequence ID" value="QGM98158.1"/>
    <property type="molecule type" value="Genomic_DNA"/>
</dbReference>
<proteinExistence type="inferred from homology"/>
<dbReference type="Gene3D" id="3.30.540.10">
    <property type="entry name" value="Fructose-1,6-Bisphosphatase, subunit A, domain 1"/>
    <property type="match status" value="1"/>
</dbReference>
<evidence type="ECO:0000313" key="8">
    <source>
        <dbReference type="EMBL" id="QGM98158.1"/>
    </source>
</evidence>